<keyword evidence="3 9" id="KW-0808">Transferase</keyword>
<dbReference type="InterPro" id="IPR005836">
    <property type="entry name" value="ADP_Glu_pyroP_CS"/>
</dbReference>
<keyword evidence="7" id="KW-0119">Carbohydrate metabolism</keyword>
<evidence type="ECO:0000256" key="1">
    <source>
        <dbReference type="ARBA" id="ARBA00010443"/>
    </source>
</evidence>
<dbReference type="Pfam" id="PF25247">
    <property type="entry name" value="LbH_GLGC"/>
    <property type="match status" value="1"/>
</dbReference>
<dbReference type="STRING" id="34097.SAMN02745150_00983"/>
<sequence>MERYNRIRMSEIMGIILAGGQGTRLDPLTRHRSKPAVPFGGRYRIVDFPITNCLHSGIQKIFVLTQFHSASLNQHITQSFKFDLFHDSFVDIIASEASKDPLSDGFSQGTADAVRKGMHHIKSIRHVNYGLILAGDQLYRMDFRELRNIHSKYDADLTIGVVAVPRSQAGAFGIVKVNENQQILDFWEKPGDAQLDSDWYIPQNLRERYNLPEDMVFASMSMYLMNLWLLESILNEKREMMDFGKEIIPFIIKNYKVQVAVHYGYWEDIGTLANFLKANLDLTYEADGFDIYDPAWNNFSRPSLLPPSSFKDCEIISSIIADGSRFQKCTIKNCVIGQRAVIRENTVLENTVVMGADWIETENEKDQNRSNDIPNIGIGKNCIIKNAIIDKNARIGDNVQLINKDNLNNVSSELYVIRDNVLVIPAKAVIPDNFIL</sequence>
<dbReference type="InterPro" id="IPR011831">
    <property type="entry name" value="ADP-Glc_PPase"/>
</dbReference>
<evidence type="ECO:0000256" key="3">
    <source>
        <dbReference type="ARBA" id="ARBA00022679"/>
    </source>
</evidence>
<keyword evidence="2" id="KW-0321">Glycogen metabolism</keyword>
<dbReference type="GO" id="GO:0008878">
    <property type="term" value="F:glucose-1-phosphate adenylyltransferase activity"/>
    <property type="evidence" value="ECO:0007669"/>
    <property type="project" value="InterPro"/>
</dbReference>
<dbReference type="Gene3D" id="2.160.10.10">
    <property type="entry name" value="Hexapeptide repeat proteins"/>
    <property type="match status" value="1"/>
</dbReference>
<proteinExistence type="inferred from homology"/>
<dbReference type="InterPro" id="IPR005835">
    <property type="entry name" value="NTP_transferase_dom"/>
</dbReference>
<evidence type="ECO:0000313" key="10">
    <source>
        <dbReference type="Proteomes" id="UP000240042"/>
    </source>
</evidence>
<dbReference type="CDD" id="cd02508">
    <property type="entry name" value="ADP_Glucose_PP"/>
    <property type="match status" value="1"/>
</dbReference>
<evidence type="ECO:0000313" key="9">
    <source>
        <dbReference type="EMBL" id="SFB82976.1"/>
    </source>
</evidence>
<evidence type="ECO:0000256" key="4">
    <source>
        <dbReference type="ARBA" id="ARBA00022695"/>
    </source>
</evidence>
<accession>A0A1I1E8F0</accession>
<dbReference type="EMBL" id="FOKY01000008">
    <property type="protein sequence ID" value="SFB82976.1"/>
    <property type="molecule type" value="Genomic_DNA"/>
</dbReference>
<evidence type="ECO:0000256" key="7">
    <source>
        <dbReference type="ARBA" id="ARBA00023277"/>
    </source>
</evidence>
<keyword evidence="6" id="KW-0067">ATP-binding</keyword>
<evidence type="ECO:0000256" key="5">
    <source>
        <dbReference type="ARBA" id="ARBA00022741"/>
    </source>
</evidence>
<dbReference type="PANTHER" id="PTHR43523:SF12">
    <property type="entry name" value="GLUCOSE-1-PHOSPHATE ADENYLYLTRANSFERASE LARGE SUBUNIT 1, CHLOROPLASTIC-RELATED"/>
    <property type="match status" value="1"/>
</dbReference>
<feature type="domain" description="Nucleotidyl transferase" evidence="8">
    <location>
        <begin position="14"/>
        <end position="283"/>
    </location>
</feature>
<dbReference type="Pfam" id="PF00483">
    <property type="entry name" value="NTP_transferase"/>
    <property type="match status" value="1"/>
</dbReference>
<dbReference type="InterPro" id="IPR029044">
    <property type="entry name" value="Nucleotide-diphossugar_trans"/>
</dbReference>
<dbReference type="GO" id="GO:0005524">
    <property type="term" value="F:ATP binding"/>
    <property type="evidence" value="ECO:0007669"/>
    <property type="project" value="UniProtKB-KW"/>
</dbReference>
<dbReference type="SUPFAM" id="SSF51161">
    <property type="entry name" value="Trimeric LpxA-like enzymes"/>
    <property type="match status" value="1"/>
</dbReference>
<evidence type="ECO:0000256" key="2">
    <source>
        <dbReference type="ARBA" id="ARBA00022600"/>
    </source>
</evidence>
<reference evidence="10" key="1">
    <citation type="submission" date="2016-10" db="EMBL/GenBank/DDBJ databases">
        <authorList>
            <person name="Varghese N."/>
            <person name="Submissions S."/>
        </authorList>
    </citation>
    <scope>NUCLEOTIDE SEQUENCE [LARGE SCALE GENOMIC DNA]</scope>
    <source>
        <strain evidence="10">ATCC 43811</strain>
    </source>
</reference>
<dbReference type="CDD" id="cd04651">
    <property type="entry name" value="LbH_G1P_AT_C"/>
    <property type="match status" value="1"/>
</dbReference>
<name>A0A1I1E8F0_BREAD</name>
<comment type="similarity">
    <text evidence="1">Belongs to the bacterial/plant glucose-1-phosphate adenylyltransferase family.</text>
</comment>
<dbReference type="Proteomes" id="UP000240042">
    <property type="component" value="Unassembled WGS sequence"/>
</dbReference>
<keyword evidence="5" id="KW-0547">Nucleotide-binding</keyword>
<dbReference type="PANTHER" id="PTHR43523">
    <property type="entry name" value="GLUCOSE-1-PHOSPHATE ADENYLYLTRANSFERASE-RELATED"/>
    <property type="match status" value="1"/>
</dbReference>
<dbReference type="PROSITE" id="PS00808">
    <property type="entry name" value="ADP_GLC_PYROPHOSPH_1"/>
    <property type="match status" value="1"/>
</dbReference>
<dbReference type="InterPro" id="IPR011004">
    <property type="entry name" value="Trimer_LpxA-like_sf"/>
</dbReference>
<dbReference type="Gene3D" id="3.90.550.10">
    <property type="entry name" value="Spore Coat Polysaccharide Biosynthesis Protein SpsA, Chain A"/>
    <property type="match status" value="1"/>
</dbReference>
<dbReference type="SUPFAM" id="SSF53448">
    <property type="entry name" value="Nucleotide-diphospho-sugar transferases"/>
    <property type="match status" value="1"/>
</dbReference>
<dbReference type="RefSeq" id="WP_092319219.1">
    <property type="nucleotide sequence ID" value="NZ_FOKY01000008.1"/>
</dbReference>
<dbReference type="OrthoDB" id="9801810at2"/>
<evidence type="ECO:0000259" key="8">
    <source>
        <dbReference type="Pfam" id="PF00483"/>
    </source>
</evidence>
<evidence type="ECO:0000256" key="6">
    <source>
        <dbReference type="ARBA" id="ARBA00022840"/>
    </source>
</evidence>
<dbReference type="GO" id="GO:0005978">
    <property type="term" value="P:glycogen biosynthetic process"/>
    <property type="evidence" value="ECO:0007669"/>
    <property type="project" value="InterPro"/>
</dbReference>
<protein>
    <submittedName>
        <fullName evidence="9">Glucose-1-phosphate adenylyltransferase</fullName>
    </submittedName>
</protein>
<keyword evidence="10" id="KW-1185">Reference proteome</keyword>
<dbReference type="AlphaFoldDB" id="A0A1I1E8F0"/>
<gene>
    <name evidence="9" type="ORF">SAMN02745150_00983</name>
</gene>
<keyword evidence="4 9" id="KW-0548">Nucleotidyltransferase</keyword>
<organism evidence="9 10">
    <name type="scientific">Brevinema andersonii</name>
    <dbReference type="NCBI Taxonomy" id="34097"/>
    <lineage>
        <taxon>Bacteria</taxon>
        <taxon>Pseudomonadati</taxon>
        <taxon>Spirochaetota</taxon>
        <taxon>Spirochaetia</taxon>
        <taxon>Brevinematales</taxon>
        <taxon>Brevinemataceae</taxon>
        <taxon>Brevinema</taxon>
    </lineage>
</organism>